<sequence>MNATGALGMVQVMLGQEDGLEHLQRWAAHYREHVPAAAPYATLHAASAATIFGRRDLALPLLDLDPTLEDTVRPMGYGPVTLAQTYLALGRPDDARRVLDGAPTYDGDQVGQWHLTLTRALHRLATGDPAAAADQLQARPA</sequence>
<keyword evidence="2" id="KW-1185">Reference proteome</keyword>
<dbReference type="RefSeq" id="WP_189071089.1">
    <property type="nucleotide sequence ID" value="NZ_BMPE01000036.1"/>
</dbReference>
<name>A0ABQ2FRT6_9DEIO</name>
<dbReference type="Proteomes" id="UP000604341">
    <property type="component" value="Unassembled WGS sequence"/>
</dbReference>
<comment type="caution">
    <text evidence="1">The sequence shown here is derived from an EMBL/GenBank/DDBJ whole genome shotgun (WGS) entry which is preliminary data.</text>
</comment>
<proteinExistence type="predicted"/>
<protein>
    <recommendedName>
        <fullName evidence="3">Tetratricopeptide repeat protein</fullName>
    </recommendedName>
</protein>
<accession>A0ABQ2FRT6</accession>
<gene>
    <name evidence="1" type="ORF">GCM10010844_43770</name>
</gene>
<dbReference type="EMBL" id="BMPE01000036">
    <property type="protein sequence ID" value="GGL20108.1"/>
    <property type="molecule type" value="Genomic_DNA"/>
</dbReference>
<evidence type="ECO:0000313" key="2">
    <source>
        <dbReference type="Proteomes" id="UP000604341"/>
    </source>
</evidence>
<organism evidence="1 2">
    <name type="scientific">Deinococcus radiotolerans</name>
    <dbReference type="NCBI Taxonomy" id="1309407"/>
    <lineage>
        <taxon>Bacteria</taxon>
        <taxon>Thermotogati</taxon>
        <taxon>Deinococcota</taxon>
        <taxon>Deinococci</taxon>
        <taxon>Deinococcales</taxon>
        <taxon>Deinococcaceae</taxon>
        <taxon>Deinococcus</taxon>
    </lineage>
</organism>
<reference evidence="2" key="1">
    <citation type="journal article" date="2019" name="Int. J. Syst. Evol. Microbiol.">
        <title>The Global Catalogue of Microorganisms (GCM) 10K type strain sequencing project: providing services to taxonomists for standard genome sequencing and annotation.</title>
        <authorList>
            <consortium name="The Broad Institute Genomics Platform"/>
            <consortium name="The Broad Institute Genome Sequencing Center for Infectious Disease"/>
            <person name="Wu L."/>
            <person name="Ma J."/>
        </authorList>
    </citation>
    <scope>NUCLEOTIDE SEQUENCE [LARGE SCALE GENOMIC DNA]</scope>
    <source>
        <strain evidence="2">JCM 19173</strain>
    </source>
</reference>
<evidence type="ECO:0000313" key="1">
    <source>
        <dbReference type="EMBL" id="GGL20108.1"/>
    </source>
</evidence>
<evidence type="ECO:0008006" key="3">
    <source>
        <dbReference type="Google" id="ProtNLM"/>
    </source>
</evidence>